<dbReference type="InterPro" id="IPR046357">
    <property type="entry name" value="PPIase_dom_sf"/>
</dbReference>
<dbReference type="SMART" id="SM00487">
    <property type="entry name" value="DEXDc"/>
    <property type="match status" value="1"/>
</dbReference>
<comment type="similarity">
    <text evidence="2">Belongs to the GcvP family.</text>
</comment>
<dbReference type="Gene3D" id="3.10.50.40">
    <property type="match status" value="1"/>
</dbReference>
<dbReference type="OrthoDB" id="6537869at2759"/>
<evidence type="ECO:0000313" key="13">
    <source>
        <dbReference type="EMBL" id="PSC71277.1"/>
    </source>
</evidence>
<dbReference type="GO" id="GO:0005524">
    <property type="term" value="F:ATP binding"/>
    <property type="evidence" value="ECO:0007669"/>
    <property type="project" value="InterPro"/>
</dbReference>
<dbReference type="InterPro" id="IPR027417">
    <property type="entry name" value="P-loop_NTPase"/>
</dbReference>
<dbReference type="FunFam" id="3.90.1150.10:FF:000007">
    <property type="entry name" value="Glycine dehydrogenase (decarboxylating), mitochondrial"/>
    <property type="match status" value="1"/>
</dbReference>
<comment type="subunit">
    <text evidence="6">Homodimer. The glycine cleavage system is composed of four proteins: P, T, L and H.</text>
</comment>
<dbReference type="GO" id="GO:0005739">
    <property type="term" value="C:mitochondrion"/>
    <property type="evidence" value="ECO:0007669"/>
    <property type="project" value="TreeGrafter"/>
</dbReference>
<comment type="catalytic activity">
    <reaction evidence="7">
        <text>N(6)-[(R)-lipoyl]-L-lysyl-[glycine-cleavage complex H protein] + glycine + H(+) = N(6)-[(R)-S(8)-aminomethyldihydrolipoyl]-L-lysyl-[glycine-cleavage complex H protein] + CO2</text>
        <dbReference type="Rhea" id="RHEA:24304"/>
        <dbReference type="Rhea" id="RHEA-COMP:10494"/>
        <dbReference type="Rhea" id="RHEA-COMP:10495"/>
        <dbReference type="ChEBI" id="CHEBI:15378"/>
        <dbReference type="ChEBI" id="CHEBI:16526"/>
        <dbReference type="ChEBI" id="CHEBI:57305"/>
        <dbReference type="ChEBI" id="CHEBI:83099"/>
        <dbReference type="ChEBI" id="CHEBI:83143"/>
        <dbReference type="EC" id="1.4.4.2"/>
    </reaction>
</comment>
<dbReference type="GO" id="GO:0005960">
    <property type="term" value="C:glycine cleavage complex"/>
    <property type="evidence" value="ECO:0007669"/>
    <property type="project" value="TreeGrafter"/>
</dbReference>
<dbReference type="PROSITE" id="PS51194">
    <property type="entry name" value="HELICASE_CTER"/>
    <property type="match status" value="1"/>
</dbReference>
<dbReference type="InterPro" id="IPR020581">
    <property type="entry name" value="GDC_P"/>
</dbReference>
<dbReference type="InterPro" id="IPR001650">
    <property type="entry name" value="Helicase_C-like"/>
</dbReference>
<feature type="compositionally biased region" description="Polar residues" evidence="10">
    <location>
        <begin position="1575"/>
        <end position="1588"/>
    </location>
</feature>
<dbReference type="CDD" id="cd00613">
    <property type="entry name" value="GDC-P"/>
    <property type="match status" value="2"/>
</dbReference>
<dbReference type="GO" id="GO:0016594">
    <property type="term" value="F:glycine binding"/>
    <property type="evidence" value="ECO:0007669"/>
    <property type="project" value="TreeGrafter"/>
</dbReference>
<dbReference type="GO" id="GO:0016787">
    <property type="term" value="F:hydrolase activity"/>
    <property type="evidence" value="ECO:0007669"/>
    <property type="project" value="UniProtKB-KW"/>
</dbReference>
<dbReference type="FunFam" id="3.40.640.10:FF:000007">
    <property type="entry name" value="glycine dehydrogenase (Decarboxylating), mitochondrial"/>
    <property type="match status" value="1"/>
</dbReference>
<evidence type="ECO:0000256" key="9">
    <source>
        <dbReference type="PROSITE-ProRule" id="PRU00277"/>
    </source>
</evidence>
<dbReference type="InterPro" id="IPR015424">
    <property type="entry name" value="PyrdxlP-dep_Trfase"/>
</dbReference>
<accession>A0A2P6VB01</accession>
<dbReference type="SUPFAM" id="SSF48452">
    <property type="entry name" value="TPR-like"/>
    <property type="match status" value="1"/>
</dbReference>
<dbReference type="SUPFAM" id="SSF53383">
    <property type="entry name" value="PLP-dependent transferases"/>
    <property type="match status" value="2"/>
</dbReference>
<dbReference type="CDD" id="cd18793">
    <property type="entry name" value="SF2_C_SNF"/>
    <property type="match status" value="1"/>
</dbReference>
<dbReference type="InterPro" id="IPR049315">
    <property type="entry name" value="GDC-P_N"/>
</dbReference>
<feature type="compositionally biased region" description="Acidic residues" evidence="10">
    <location>
        <begin position="1651"/>
        <end position="1674"/>
    </location>
</feature>
<dbReference type="InterPro" id="IPR015421">
    <property type="entry name" value="PyrdxlP-dep_Trfase_major"/>
</dbReference>
<dbReference type="Gene3D" id="3.40.50.10810">
    <property type="entry name" value="Tandem AAA-ATPase domain"/>
    <property type="match status" value="1"/>
</dbReference>
<dbReference type="EMBL" id="LHPF02000015">
    <property type="protein sequence ID" value="PSC71277.1"/>
    <property type="molecule type" value="Genomic_DNA"/>
</dbReference>
<evidence type="ECO:0000259" key="11">
    <source>
        <dbReference type="PROSITE" id="PS50059"/>
    </source>
</evidence>
<dbReference type="Gene3D" id="3.40.50.300">
    <property type="entry name" value="P-loop containing nucleotide triphosphate hydrolases"/>
    <property type="match status" value="1"/>
</dbReference>
<proteinExistence type="inferred from homology"/>
<dbReference type="SMART" id="SM00028">
    <property type="entry name" value="TPR"/>
    <property type="match status" value="3"/>
</dbReference>
<dbReference type="Pfam" id="PF00271">
    <property type="entry name" value="Helicase_C"/>
    <property type="match status" value="1"/>
</dbReference>
<protein>
    <recommendedName>
        <fullName evidence="9">peptidylprolyl isomerase</fullName>
        <ecNumber evidence="9">5.2.1.8</ecNumber>
    </recommendedName>
</protein>
<dbReference type="Gene3D" id="1.25.40.10">
    <property type="entry name" value="Tetratricopeptide repeat domain"/>
    <property type="match status" value="1"/>
</dbReference>
<dbReference type="NCBIfam" id="TIGR00461">
    <property type="entry name" value="gcvP"/>
    <property type="match status" value="1"/>
</dbReference>
<comment type="cofactor">
    <cofactor evidence="1 8">
        <name>pyridoxal 5'-phosphate</name>
        <dbReference type="ChEBI" id="CHEBI:597326"/>
    </cofactor>
</comment>
<evidence type="ECO:0000256" key="8">
    <source>
        <dbReference type="PIRSR" id="PIRSR603437-50"/>
    </source>
</evidence>
<dbReference type="Proteomes" id="UP000239649">
    <property type="component" value="Unassembled WGS sequence"/>
</dbReference>
<evidence type="ECO:0000259" key="12">
    <source>
        <dbReference type="PROSITE" id="PS51194"/>
    </source>
</evidence>
<dbReference type="Pfam" id="PF00176">
    <property type="entry name" value="SNF2-rel_dom"/>
    <property type="match status" value="1"/>
</dbReference>
<reference evidence="13 14" key="1">
    <citation type="journal article" date="2018" name="Plant J.">
        <title>Genome sequences of Chlorella sorokiniana UTEX 1602 and Micractinium conductrix SAG 241.80: implications to maltose excretion by a green alga.</title>
        <authorList>
            <person name="Arriola M.B."/>
            <person name="Velmurugan N."/>
            <person name="Zhang Y."/>
            <person name="Plunkett M.H."/>
            <person name="Hondzo H."/>
            <person name="Barney B.M."/>
        </authorList>
    </citation>
    <scope>NUCLEOTIDE SEQUENCE [LARGE SCALE GENOMIC DNA]</scope>
    <source>
        <strain evidence="13 14">SAG 241.80</strain>
    </source>
</reference>
<feature type="compositionally biased region" description="Low complexity" evidence="10">
    <location>
        <begin position="1810"/>
        <end position="1829"/>
    </location>
</feature>
<keyword evidence="4 8" id="KW-0663">Pyridoxal phosphate</keyword>
<dbReference type="InterPro" id="IPR014001">
    <property type="entry name" value="Helicase_ATP-bd"/>
</dbReference>
<dbReference type="InterPro" id="IPR011990">
    <property type="entry name" value="TPR-like_helical_dom_sf"/>
</dbReference>
<organism evidence="13 14">
    <name type="scientific">Micractinium conductrix</name>
    <dbReference type="NCBI Taxonomy" id="554055"/>
    <lineage>
        <taxon>Eukaryota</taxon>
        <taxon>Viridiplantae</taxon>
        <taxon>Chlorophyta</taxon>
        <taxon>core chlorophytes</taxon>
        <taxon>Trebouxiophyceae</taxon>
        <taxon>Chlorellales</taxon>
        <taxon>Chlorellaceae</taxon>
        <taxon>Chlorella clade</taxon>
        <taxon>Micractinium</taxon>
    </lineage>
</organism>
<dbReference type="SUPFAM" id="SSF52540">
    <property type="entry name" value="P-loop containing nucleoside triphosphate hydrolases"/>
    <property type="match status" value="2"/>
</dbReference>
<dbReference type="GO" id="GO:0004375">
    <property type="term" value="F:glycine dehydrogenase (decarboxylating) activity"/>
    <property type="evidence" value="ECO:0007669"/>
    <property type="project" value="UniProtKB-EC"/>
</dbReference>
<keyword evidence="5" id="KW-0560">Oxidoreductase</keyword>
<evidence type="ECO:0000313" key="14">
    <source>
        <dbReference type="Proteomes" id="UP000239649"/>
    </source>
</evidence>
<dbReference type="InterPro" id="IPR000330">
    <property type="entry name" value="SNF2_N"/>
</dbReference>
<name>A0A2P6VB01_9CHLO</name>
<evidence type="ECO:0000256" key="6">
    <source>
        <dbReference type="ARBA" id="ARBA00046415"/>
    </source>
</evidence>
<dbReference type="PANTHER" id="PTHR11773:SF1">
    <property type="entry name" value="GLYCINE DEHYDROGENASE (DECARBOXYLATING), MITOCHONDRIAL"/>
    <property type="match status" value="1"/>
</dbReference>
<dbReference type="STRING" id="554055.A0A2P6VB01"/>
<dbReference type="InterPro" id="IPR001179">
    <property type="entry name" value="PPIase_FKBP_dom"/>
</dbReference>
<dbReference type="NCBIfam" id="NF003346">
    <property type="entry name" value="PRK04366.1"/>
    <property type="match status" value="1"/>
</dbReference>
<dbReference type="GO" id="GO:0048046">
    <property type="term" value="C:apoplast"/>
    <property type="evidence" value="ECO:0007669"/>
    <property type="project" value="TreeGrafter"/>
</dbReference>
<dbReference type="InterPro" id="IPR038718">
    <property type="entry name" value="SNF2-like_sf"/>
</dbReference>
<dbReference type="InterPro" id="IPR019734">
    <property type="entry name" value="TPR_rpt"/>
</dbReference>
<dbReference type="GO" id="GO:0030170">
    <property type="term" value="F:pyridoxal phosphate binding"/>
    <property type="evidence" value="ECO:0007669"/>
    <property type="project" value="TreeGrafter"/>
</dbReference>
<dbReference type="PROSITE" id="PS50059">
    <property type="entry name" value="FKBP_PPIASE"/>
    <property type="match status" value="1"/>
</dbReference>
<feature type="modified residue" description="N6-(pyridoxal phosphate)lysine" evidence="8">
    <location>
        <position position="1149"/>
    </location>
</feature>
<comment type="catalytic activity">
    <reaction evidence="9">
        <text>[protein]-peptidylproline (omega=180) = [protein]-peptidylproline (omega=0)</text>
        <dbReference type="Rhea" id="RHEA:16237"/>
        <dbReference type="Rhea" id="RHEA-COMP:10747"/>
        <dbReference type="Rhea" id="RHEA-COMP:10748"/>
        <dbReference type="ChEBI" id="CHEBI:83833"/>
        <dbReference type="ChEBI" id="CHEBI:83834"/>
        <dbReference type="EC" id="5.2.1.8"/>
    </reaction>
</comment>
<evidence type="ECO:0000256" key="3">
    <source>
        <dbReference type="ARBA" id="ARBA00022801"/>
    </source>
</evidence>
<feature type="compositionally biased region" description="Low complexity" evidence="10">
    <location>
        <begin position="1537"/>
        <end position="1563"/>
    </location>
</feature>
<dbReference type="GO" id="GO:0009941">
    <property type="term" value="C:chloroplast envelope"/>
    <property type="evidence" value="ECO:0007669"/>
    <property type="project" value="TreeGrafter"/>
</dbReference>
<sequence>MDGVTDLTRPADAQPLSEDGGLHVLVLEEGQGDLPAKYSRCLVHYVGRLAESGQVFMDTRKESQGEEPAVLVAGRDSLLQEQGLHMAVSRLRCGGRARIWAAPQYGYGEKGSFSFPTVPPAAHLVYDLELLDFEPPNEGKERSAMTFEERVEAADRRRADGNSLYASGQFGEAISKYRLALSFLNEDLMIQLGDFHYAKAMDVKRPALLNIAACQLRQEDYHAAIATCSDVLKEEKRNAKALYRRGRARAALGQLEAAAADLEAARAASPRDAAVVRELAAVRAKLREERQASGRLFKGYFSKAASEHLYAEEPAAAAGGGGGAAAAAPEVQAASGRAEASSGAAQQERPGLLAHLRPAVVALAAVAGMAALMLPWLRGLLQPAAVGATAPAGGAVAEAGLVGPRYLTASALRTPIIGGVSQLGASGHGVAAAGLARWGSVRPISVAALKPSDRFEPRHNSISTAEQKEMAQLCGFDSMDALCEATVPAAIKRHDGMPLGPKYHEGLTESEFLAMFKEMASKNKVFKSYIGMGYYNTHVPPVILRNLLENPGWYTQYTPYQAEISQGRLESLLNFQTMVADLTGMSMSNASLLDEATAAAEAMTMCSAVARGKKPRFLVSSKCHPQTIAVCQTRADGLGLKVEVMDESTFKMDSDVCGLLLQYPATDGSIHDYKAIAAAAAAAKVKVVVATDLLALTKLAPPGEWGADIVIGSAQRFGVPLGYGGPHAAFLACHEEYKRLLPGRIIGVSRDAQGQPALRMAMQTREQHIRRDKATSNICTAQALLANIAAMYAVYHGPEGLKAIATRVNGLAAVLAEGAKKLGLGVGDAAFFDTVRITVGDAPAVVKAAAARGMNLRQLDASTVTISIDETTTIADVDELLAVLNGGAAPGFTAEGLAPSVPGGVGGFERSSAFLQHPVFNAYHTEHELLRYLKRLENKDLSLCHSMIPLGSCTMKLNATSEMIPITWPELANIHPFAPMDQVEGYQEMFEDLAQQLATITGFDAVSLQPNSGASGEYAGLMAIRAYHQSRGDHHRNVCIIPVSAHGTNPASAVMAGMTIVPVGVDAKGNINIAELKQKAEQHKDKLAALMITYPSTHGVYEEGVDEICKSIHDNGGQVYMDGANMNAQVGLTAPGIIGADVCHLNLHKTFCIPHGGGGPGMGPIGVKAHLAPFMPTHPIIPTGAYPGFKGDEKSFGCMAAAPYGSSLILPISYAYISMMGSEALTNASKLAILNANYMAKRLEQHYPVLFRGAAGTCAHEFILDIRPITDATGIEAEDIAKRLIDYGFHAPTMSWPVSGTLMIEPTESESKAELDRFVDAMISIREEIRAIESGKVDPKNNILKHAPHCPDVVLADNWDRPYTREQAAYPMPWVRQAKFWPTTSRVDNVYGDRHLVLTLPKPQPAAAAEAAAAAAVSFASKAAGHKAAAEAAESAAANQPATAPSVAGQEWVWAAEAWGNAWEALEMARRADPKAAADTVGLSQEAVKTLDELWEQQGELVDGETLHQADEGLLVSIGVSRAVATKILKKLHEQRAPTTQALAPTTQQANRMTGEPEQQQQKPAEERRGRSRTPAATQGAGSQQQRQIPIKPDPEEWEQQLREEQQQQSQEPRRSRRQRSQPPDEEEEEEASARQRARRSSGTPSTLAGGDEDMADADDEEEHEDEEEEDGEEEGMHTPGSRLRSGSMRIKPEPGAAVEEHSVPLTGGRGGRRGASRQPVQKQEPRDVPMGPSQQQQQHAQQGDGGAGPSRQQQDGDGPPGGTNDDDAGPSRRTRAGARQMRMSTMQERQRRQEQEVNSEDEEEEDEAAAAAAAADAAAAAAAAAGGDVETEDEDGEPWSRNMVTEDLGPEAGRHYYQMEWKRNARHGMFEIFSSMTVQQLHDLVDSQEHWPDFARNCLRHKKRVEGVMEWADIKQPRAIAAKLVNFCFTGSPDGRETDDNPPMDKKDLRQLLRDNCDAATKRYVENKLKLRYQNMPAYVDHHKVMWRLWSAPVGFRPTTDRDVVENPVLLGKKTMRYAAIQMGDANLETQQRGYVPWRSVNVAIESGQIVLEGENEDAMLDDRLWCTQVNDLSTHKKCRVSVKLIREPGNRKIVVYLFQLFDKVNPSTSLISGTWEKPNAEGDKELVNVDMLYLLSRMDGMPDTPFMHQMEQLADAYNATDDEVRARGLETELGLDSPMNLKQFDKVMALVEDLDRGEPEGFEAECDDAFLLKLRPYQRRSLAHMLREERAAATATTPGGSARHLWVKLNLDQHPDVHCFVSPILHQIRTSTSKIEAEKWVGANGGAGWIALQMGMGKTACAVGAIQLNPPPQGWRKNRAYQSARMRDHLSATVNNMPHGGTLIVCPPTLVDQWEDEARKTTDKDLSILKWTDSTARNPRVDDCREIAKYDIVLTTFQLASNLHVLSAIRWWRIVVDEPQLQAGGFLQDKEHTWFANNRWLLTGTPVNHAVDTLSPSMEFLGLGSFDALYAHTPPVAAHVLKTFLVRYTKKGRLDGEENLALPPITYDLVECQLGGEDRDWYVKLQREQKLSWEKVFNKLHIPLDMVGEDLDPNWEYNGKPKVRPPVMMKLRSLLNPLRQAASSALKQPTGEENYDDTRGRFYKKTYWYTAKAQAVIEVLEEKAPDEKVLVFSEFPNTLRQIKSMLPEIGLQSRDLIGGSSAAARGKAIRDFQTDPPTKVFLLTHRAGGAGITLTAGTHIVLCEPTLNPSFERQAIGRSHRMGQTRPVKVTRMLMKRTVEEKVAEFVSRQVEEEEEDPLEAPESTAMEANLASHDETNKLSVEDLRDMIYDADLLDEDDE</sequence>
<keyword evidence="14" id="KW-1185">Reference proteome</keyword>
<evidence type="ECO:0000256" key="2">
    <source>
        <dbReference type="ARBA" id="ARBA00010756"/>
    </source>
</evidence>
<dbReference type="SMART" id="SM00490">
    <property type="entry name" value="HELICc"/>
    <property type="match status" value="1"/>
</dbReference>
<dbReference type="HAMAP" id="MF_00711">
    <property type="entry name" value="GcvP"/>
    <property type="match status" value="1"/>
</dbReference>
<dbReference type="FunFam" id="3.40.640.10:FF:000005">
    <property type="entry name" value="Glycine dehydrogenase (decarboxylating), mitochondrial"/>
    <property type="match status" value="1"/>
</dbReference>
<dbReference type="InterPro" id="IPR003437">
    <property type="entry name" value="GcvP"/>
</dbReference>
<keyword evidence="9" id="KW-0697">Rotamase</keyword>
<comment type="caution">
    <text evidence="13">The sequence shown here is derived from an EMBL/GenBank/DDBJ whole genome shotgun (WGS) entry which is preliminary data.</text>
</comment>
<dbReference type="PANTHER" id="PTHR11773">
    <property type="entry name" value="GLYCINE DEHYDROGENASE, DECARBOXYLATING"/>
    <property type="match status" value="1"/>
</dbReference>
<dbReference type="SUPFAM" id="SSF54534">
    <property type="entry name" value="FKBP-like"/>
    <property type="match status" value="1"/>
</dbReference>
<feature type="region of interest" description="Disordered" evidence="10">
    <location>
        <begin position="1536"/>
        <end position="1847"/>
    </location>
</feature>
<dbReference type="InterPro" id="IPR049316">
    <property type="entry name" value="GDC-P_C"/>
</dbReference>
<dbReference type="GO" id="GO:0019464">
    <property type="term" value="P:glycine decarboxylation via glycine cleavage system"/>
    <property type="evidence" value="ECO:0007669"/>
    <property type="project" value="TreeGrafter"/>
</dbReference>
<dbReference type="InterPro" id="IPR015422">
    <property type="entry name" value="PyrdxlP-dep_Trfase_small"/>
</dbReference>
<evidence type="ECO:0000256" key="10">
    <source>
        <dbReference type="SAM" id="MobiDB-lite"/>
    </source>
</evidence>
<feature type="domain" description="PPIase FKBP-type" evidence="11">
    <location>
        <begin position="38"/>
        <end position="134"/>
    </location>
</feature>
<dbReference type="GO" id="GO:0003755">
    <property type="term" value="F:peptidyl-prolyl cis-trans isomerase activity"/>
    <property type="evidence" value="ECO:0007669"/>
    <property type="project" value="UniProtKB-KW"/>
</dbReference>
<dbReference type="InterPro" id="IPR049730">
    <property type="entry name" value="SNF2/RAD54-like_C"/>
</dbReference>
<evidence type="ECO:0000256" key="1">
    <source>
        <dbReference type="ARBA" id="ARBA00001933"/>
    </source>
</evidence>
<evidence type="ECO:0000256" key="5">
    <source>
        <dbReference type="ARBA" id="ARBA00023002"/>
    </source>
</evidence>
<dbReference type="Pfam" id="PF00254">
    <property type="entry name" value="FKBP_C"/>
    <property type="match status" value="1"/>
</dbReference>
<evidence type="ECO:0000256" key="4">
    <source>
        <dbReference type="ARBA" id="ARBA00022898"/>
    </source>
</evidence>
<dbReference type="EC" id="5.2.1.8" evidence="9"/>
<dbReference type="Pfam" id="PF02347">
    <property type="entry name" value="GDC-P"/>
    <property type="match status" value="2"/>
</dbReference>
<keyword evidence="3" id="KW-0378">Hydrolase</keyword>
<evidence type="ECO:0000256" key="7">
    <source>
        <dbReference type="ARBA" id="ARBA00049026"/>
    </source>
</evidence>
<feature type="compositionally biased region" description="Acidic residues" evidence="10">
    <location>
        <begin position="1798"/>
        <end position="1809"/>
    </location>
</feature>
<dbReference type="Pfam" id="PF21478">
    <property type="entry name" value="GcvP2_C"/>
    <property type="match status" value="1"/>
</dbReference>
<feature type="domain" description="Helicase C-terminal" evidence="12">
    <location>
        <begin position="2614"/>
        <end position="2774"/>
    </location>
</feature>
<dbReference type="Gene3D" id="3.90.1150.10">
    <property type="entry name" value="Aspartate Aminotransferase, domain 1"/>
    <property type="match status" value="1"/>
</dbReference>
<dbReference type="Gene3D" id="3.40.640.10">
    <property type="entry name" value="Type I PLP-dependent aspartate aminotransferase-like (Major domain)"/>
    <property type="match status" value="2"/>
</dbReference>
<keyword evidence="9" id="KW-0413">Isomerase</keyword>
<gene>
    <name evidence="13" type="ORF">C2E20_5219</name>
</gene>